<feature type="transmembrane region" description="Helical" evidence="3">
    <location>
        <begin position="12"/>
        <end position="32"/>
    </location>
</feature>
<keyword evidence="2" id="KW-0488">Methylation</keyword>
<dbReference type="GO" id="GO:0043107">
    <property type="term" value="P:type IV pilus-dependent motility"/>
    <property type="evidence" value="ECO:0007669"/>
    <property type="project" value="TreeGrafter"/>
</dbReference>
<organism evidence="4 5">
    <name type="scientific">Marinobacterium lacunae</name>
    <dbReference type="NCBI Taxonomy" id="1232683"/>
    <lineage>
        <taxon>Bacteria</taxon>
        <taxon>Pseudomonadati</taxon>
        <taxon>Pseudomonadota</taxon>
        <taxon>Gammaproteobacteria</taxon>
        <taxon>Oceanospirillales</taxon>
        <taxon>Oceanospirillaceae</taxon>
        <taxon>Marinobacterium</taxon>
    </lineage>
</organism>
<dbReference type="InterPro" id="IPR012902">
    <property type="entry name" value="N_methyl_site"/>
</dbReference>
<sequence length="152" mass="16163">MTMKKQQGFTLIELMIVVAIIGILAAIALPAYQNYTIRSKLSEAPTIMSANKLAVESYFSEIGAVTASLAAPALSNYGFKTQLNGSHLTGVSSIQNPSSTAVTVRLILDSEVDVDGTADQIDLVGTIHSDSDNITWDLQCTAGISAERCPER</sequence>
<dbReference type="Proteomes" id="UP000028252">
    <property type="component" value="Unassembled WGS sequence"/>
</dbReference>
<evidence type="ECO:0000313" key="5">
    <source>
        <dbReference type="Proteomes" id="UP000028252"/>
    </source>
</evidence>
<protein>
    <submittedName>
        <fullName evidence="4">Type IV pilin PilA</fullName>
    </submittedName>
</protein>
<reference evidence="4 5" key="1">
    <citation type="submission" date="2014-04" db="EMBL/GenBank/DDBJ databases">
        <title>Marinobacterium kochiensis sp. nov., isolated from sediment sample collected from Kochi backwaters in Kerala, India.</title>
        <authorList>
            <person name="Singh A."/>
            <person name="Pinnaka A.K."/>
        </authorList>
    </citation>
    <scope>NUCLEOTIDE SEQUENCE [LARGE SCALE GENOMIC DNA]</scope>
    <source>
        <strain evidence="4 5">AK27</strain>
    </source>
</reference>
<dbReference type="Gene3D" id="3.30.700.10">
    <property type="entry name" value="Glycoprotein, Type 4 Pilin"/>
    <property type="match status" value="1"/>
</dbReference>
<accession>A0A081G3L2</accession>
<dbReference type="PATRIC" id="fig|1232683.4.peg.319"/>
<evidence type="ECO:0000256" key="2">
    <source>
        <dbReference type="ARBA" id="ARBA00022481"/>
    </source>
</evidence>
<name>A0A081G3L2_9GAMM</name>
<evidence type="ECO:0000256" key="3">
    <source>
        <dbReference type="SAM" id="Phobius"/>
    </source>
</evidence>
<keyword evidence="5" id="KW-1185">Reference proteome</keyword>
<evidence type="ECO:0000313" key="4">
    <source>
        <dbReference type="EMBL" id="KEA65367.1"/>
    </source>
</evidence>
<gene>
    <name evidence="4" type="ORF">ADIMK_0324</name>
</gene>
<proteinExistence type="inferred from homology"/>
<dbReference type="AlphaFoldDB" id="A0A081G3L2"/>
<comment type="caution">
    <text evidence="4">The sequence shown here is derived from an EMBL/GenBank/DDBJ whole genome shotgun (WGS) entry which is preliminary data.</text>
</comment>
<dbReference type="eggNOG" id="COG4969">
    <property type="taxonomic scope" value="Bacteria"/>
</dbReference>
<dbReference type="PANTHER" id="PTHR30093">
    <property type="entry name" value="GENERAL SECRETION PATHWAY PROTEIN G"/>
    <property type="match status" value="1"/>
</dbReference>
<dbReference type="EMBL" id="JMQN01000011">
    <property type="protein sequence ID" value="KEA65367.1"/>
    <property type="molecule type" value="Genomic_DNA"/>
</dbReference>
<dbReference type="PROSITE" id="PS00409">
    <property type="entry name" value="PROKAR_NTER_METHYL"/>
    <property type="match status" value="1"/>
</dbReference>
<dbReference type="Pfam" id="PF07963">
    <property type="entry name" value="N_methyl"/>
    <property type="match status" value="1"/>
</dbReference>
<comment type="similarity">
    <text evidence="1">Belongs to the N-Me-Phe pilin family.</text>
</comment>
<keyword evidence="3" id="KW-0472">Membrane</keyword>
<dbReference type="InterPro" id="IPR045584">
    <property type="entry name" value="Pilin-like"/>
</dbReference>
<keyword evidence="3" id="KW-1133">Transmembrane helix</keyword>
<dbReference type="GO" id="GO:0044096">
    <property type="term" value="C:type IV pilus"/>
    <property type="evidence" value="ECO:0007669"/>
    <property type="project" value="TreeGrafter"/>
</dbReference>
<keyword evidence="3" id="KW-0812">Transmembrane</keyword>
<evidence type="ECO:0000256" key="1">
    <source>
        <dbReference type="ARBA" id="ARBA00005233"/>
    </source>
</evidence>
<dbReference type="STRING" id="1232683.ADIMK_0324"/>
<dbReference type="SUPFAM" id="SSF54523">
    <property type="entry name" value="Pili subunits"/>
    <property type="match status" value="1"/>
</dbReference>
<dbReference type="NCBIfam" id="TIGR02532">
    <property type="entry name" value="IV_pilin_GFxxxE"/>
    <property type="match status" value="1"/>
</dbReference>
<dbReference type="PANTHER" id="PTHR30093:SF34">
    <property type="entry name" value="PREPILIN PEPTIDASE-DEPENDENT PROTEIN D"/>
    <property type="match status" value="1"/>
</dbReference>